<proteinExistence type="predicted"/>
<comment type="caution">
    <text evidence="2">The sequence shown here is derived from an EMBL/GenBank/DDBJ whole genome shotgun (WGS) entry which is preliminary data.</text>
</comment>
<accession>A0A9W4DYX4</accession>
<dbReference type="EMBL" id="CAJSLV010000103">
    <property type="protein sequence ID" value="CAG6398553.1"/>
    <property type="molecule type" value="Genomic_DNA"/>
</dbReference>
<reference evidence="2" key="1">
    <citation type="submission" date="2021-05" db="EMBL/GenBank/DDBJ databases">
        <authorList>
            <person name="Arsene-Ploetze F."/>
        </authorList>
    </citation>
    <scope>NUCLEOTIDE SEQUENCE</scope>
    <source>
        <strain evidence="2">DSM 42138</strain>
    </source>
</reference>
<sequence>MHDKNVGLAHRAARAHGMPSDSRIGTGPDHWSCRAGLADISACGPRGPFRARSFVPPRPLPCPPPRPLPRPLPRPPSIPPSIPQPNPPLRPAVAVSPSVAISPPPITTDAHSHHCPATSPVRLVLSRYTLPDWFPPPTLPFGLENLSGSINVR</sequence>
<keyword evidence="3" id="KW-1185">Reference proteome</keyword>
<dbReference type="AlphaFoldDB" id="A0A9W4DYX4"/>
<feature type="region of interest" description="Disordered" evidence="1">
    <location>
        <begin position="40"/>
        <end position="94"/>
    </location>
</feature>
<feature type="compositionally biased region" description="Pro residues" evidence="1">
    <location>
        <begin position="56"/>
        <end position="90"/>
    </location>
</feature>
<name>A0A9W4DYX4_9ACTN</name>
<organism evidence="2 3">
    <name type="scientific">Actinacidiphila cocklensis</name>
    <dbReference type="NCBI Taxonomy" id="887465"/>
    <lineage>
        <taxon>Bacteria</taxon>
        <taxon>Bacillati</taxon>
        <taxon>Actinomycetota</taxon>
        <taxon>Actinomycetes</taxon>
        <taxon>Kitasatosporales</taxon>
        <taxon>Streptomycetaceae</taxon>
        <taxon>Actinacidiphila</taxon>
    </lineage>
</organism>
<dbReference type="Proteomes" id="UP001152519">
    <property type="component" value="Unassembled WGS sequence"/>
</dbReference>
<protein>
    <submittedName>
        <fullName evidence="2">Uncharacterized protein</fullName>
    </submittedName>
</protein>
<evidence type="ECO:0000313" key="2">
    <source>
        <dbReference type="EMBL" id="CAG6398553.1"/>
    </source>
</evidence>
<feature type="region of interest" description="Disordered" evidence="1">
    <location>
        <begin position="1"/>
        <end position="28"/>
    </location>
</feature>
<gene>
    <name evidence="2" type="ORF">SCOCK_70237</name>
</gene>
<evidence type="ECO:0000313" key="3">
    <source>
        <dbReference type="Proteomes" id="UP001152519"/>
    </source>
</evidence>
<evidence type="ECO:0000256" key="1">
    <source>
        <dbReference type="SAM" id="MobiDB-lite"/>
    </source>
</evidence>